<protein>
    <submittedName>
        <fullName evidence="3">Ubiquinone biosynthesis O-methyltransferase (2-polyprenyl-6-hydroxyphenol methylase) (3-demethylubiquinone 3-O-methyltransferase)</fullName>
    </submittedName>
</protein>
<gene>
    <name evidence="3" type="ORF">SCF082_LOCUS794</name>
</gene>
<dbReference type="SUPFAM" id="SSF53335">
    <property type="entry name" value="S-adenosyl-L-methionine-dependent methyltransferases"/>
    <property type="match status" value="1"/>
</dbReference>
<dbReference type="PANTHER" id="PTHR43464:SF23">
    <property type="entry name" value="JUVENILE HORMONE ACID O-METHYLTRANSFERASE"/>
    <property type="match status" value="1"/>
</dbReference>
<dbReference type="CDD" id="cd02440">
    <property type="entry name" value="AdoMet_MTases"/>
    <property type="match status" value="1"/>
</dbReference>
<proteinExistence type="predicted"/>
<dbReference type="Gene3D" id="3.40.50.150">
    <property type="entry name" value="Vaccinia Virus protein VP39"/>
    <property type="match status" value="1"/>
</dbReference>
<organism evidence="3 4">
    <name type="scientific">Durusdinium trenchii</name>
    <dbReference type="NCBI Taxonomy" id="1381693"/>
    <lineage>
        <taxon>Eukaryota</taxon>
        <taxon>Sar</taxon>
        <taxon>Alveolata</taxon>
        <taxon>Dinophyceae</taxon>
        <taxon>Suessiales</taxon>
        <taxon>Symbiodiniaceae</taxon>
        <taxon>Durusdinium</taxon>
    </lineage>
</organism>
<dbReference type="EMBL" id="CAXAMM010000334">
    <property type="protein sequence ID" value="CAK8987014.1"/>
    <property type="molecule type" value="Genomic_DNA"/>
</dbReference>
<keyword evidence="3" id="KW-0830">Ubiquinone</keyword>
<reference evidence="3 4" key="1">
    <citation type="submission" date="2024-02" db="EMBL/GenBank/DDBJ databases">
        <authorList>
            <person name="Chen Y."/>
            <person name="Shah S."/>
            <person name="Dougan E. K."/>
            <person name="Thang M."/>
            <person name="Chan C."/>
        </authorList>
    </citation>
    <scope>NUCLEOTIDE SEQUENCE [LARGE SCALE GENOMIC DNA]</scope>
</reference>
<dbReference type="Pfam" id="PF08241">
    <property type="entry name" value="Methyltransf_11"/>
    <property type="match status" value="1"/>
</dbReference>
<evidence type="ECO:0000313" key="3">
    <source>
        <dbReference type="EMBL" id="CAK8987014.1"/>
    </source>
</evidence>
<accession>A0ABP0H9X0</accession>
<keyword evidence="3" id="KW-0489">Methyltransferase</keyword>
<dbReference type="Proteomes" id="UP001642464">
    <property type="component" value="Unassembled WGS sequence"/>
</dbReference>
<keyword evidence="1" id="KW-1133">Transmembrane helix</keyword>
<evidence type="ECO:0000313" key="4">
    <source>
        <dbReference type="Proteomes" id="UP001642464"/>
    </source>
</evidence>
<keyword evidence="1" id="KW-0472">Membrane</keyword>
<dbReference type="GO" id="GO:0008168">
    <property type="term" value="F:methyltransferase activity"/>
    <property type="evidence" value="ECO:0007669"/>
    <property type="project" value="UniProtKB-KW"/>
</dbReference>
<feature type="transmembrane region" description="Helical" evidence="1">
    <location>
        <begin position="322"/>
        <end position="347"/>
    </location>
</feature>
<comment type="caution">
    <text evidence="3">The sequence shown here is derived from an EMBL/GenBank/DDBJ whole genome shotgun (WGS) entry which is preliminary data.</text>
</comment>
<sequence length="428" mass="46924">RATFEAKTGLKLSELKGLRILDAGCGGGRYCKVAGEAGAEVVGVDHTPAVEKAKSLCSHLPNVTFAQADLKHLPFEPGQFDVAFSIGVMHHDVDTRAVFEAVAKMVRPGGKLAVWLYRRNQGWQEAINDFLRHRTTRMDPDKLEKWCRCGALLGGIPVVNRTLNKIVSFSAHPSYENRICDTFDWYAPQYQHHHTVAELLDWFDRAGFDELIELPPEKGGLVYRWMYHANLLVGSGLGALIGVAAPGYYHAVFESGQSPDFNPFQVGVGLGLTQGAGLGIALAVGLLFVSFYRETREPDEPPMDDDPDDPPTRTLVSNAVALVVWIVVTAFVVVVASGVAFVIGGIVAQQQLYQSWGDRKLETAEEVLSSTPQFENVEVHLSSAAQIFLDGTVANEAIRDELHRQLQLAFGTAEADLLIEHVHLSPEE</sequence>
<keyword evidence="3" id="KW-0808">Transferase</keyword>
<keyword evidence="4" id="KW-1185">Reference proteome</keyword>
<dbReference type="InterPro" id="IPR013216">
    <property type="entry name" value="Methyltransf_11"/>
</dbReference>
<feature type="domain" description="Methyltransferase type 11" evidence="2">
    <location>
        <begin position="21"/>
        <end position="113"/>
    </location>
</feature>
<evidence type="ECO:0000259" key="2">
    <source>
        <dbReference type="Pfam" id="PF08241"/>
    </source>
</evidence>
<dbReference type="GO" id="GO:0032259">
    <property type="term" value="P:methylation"/>
    <property type="evidence" value="ECO:0007669"/>
    <property type="project" value="UniProtKB-KW"/>
</dbReference>
<feature type="transmembrane region" description="Helical" evidence="1">
    <location>
        <begin position="231"/>
        <end position="251"/>
    </location>
</feature>
<feature type="non-terminal residue" evidence="3">
    <location>
        <position position="1"/>
    </location>
</feature>
<dbReference type="PANTHER" id="PTHR43464">
    <property type="entry name" value="METHYLTRANSFERASE"/>
    <property type="match status" value="1"/>
</dbReference>
<name>A0ABP0H9X0_9DINO</name>
<feature type="transmembrane region" description="Helical" evidence="1">
    <location>
        <begin position="271"/>
        <end position="292"/>
    </location>
</feature>
<evidence type="ECO:0000256" key="1">
    <source>
        <dbReference type="SAM" id="Phobius"/>
    </source>
</evidence>
<keyword evidence="1" id="KW-0812">Transmembrane</keyword>
<dbReference type="InterPro" id="IPR029063">
    <property type="entry name" value="SAM-dependent_MTases_sf"/>
</dbReference>